<proteinExistence type="predicted"/>
<dbReference type="SUPFAM" id="SSF48600">
    <property type="entry name" value="Chorismate mutase II"/>
    <property type="match status" value="1"/>
</dbReference>
<reference evidence="2 3" key="1">
    <citation type="journal article" date="2024" name="Int. J. Mol. Sci.">
        <title>Exploration of Alicyclobacillus spp. Genome in Search of Antibiotic Resistance.</title>
        <authorList>
            <person name="Bucka-Kolendo J."/>
            <person name="Kiousi D.E."/>
            <person name="Dekowska A."/>
            <person name="Mikolajczuk-Szczyrba A."/>
            <person name="Karadedos D.M."/>
            <person name="Michael P."/>
            <person name="Galanis A."/>
            <person name="Sokolowska B."/>
        </authorList>
    </citation>
    <scope>NUCLEOTIDE SEQUENCE [LARGE SCALE GENOMIC DNA]</scope>
    <source>
        <strain evidence="2 3">KKP 3000</strain>
    </source>
</reference>
<comment type="caution">
    <text evidence="2">The sequence shown here is derived from an EMBL/GenBank/DDBJ whole genome shotgun (WGS) entry which is preliminary data.</text>
</comment>
<dbReference type="SMART" id="SM00830">
    <property type="entry name" value="CM_2"/>
    <property type="match status" value="1"/>
</dbReference>
<organism evidence="2 3">
    <name type="scientific">Alicyclobacillus fastidiosus</name>
    <dbReference type="NCBI Taxonomy" id="392011"/>
    <lineage>
        <taxon>Bacteria</taxon>
        <taxon>Bacillati</taxon>
        <taxon>Bacillota</taxon>
        <taxon>Bacilli</taxon>
        <taxon>Bacillales</taxon>
        <taxon>Alicyclobacillaceae</taxon>
        <taxon>Alicyclobacillus</taxon>
    </lineage>
</organism>
<dbReference type="RefSeq" id="WP_275473768.1">
    <property type="nucleotide sequence ID" value="NZ_CP162940.1"/>
</dbReference>
<protein>
    <submittedName>
        <fullName evidence="2">Chorismate mutase</fullName>
    </submittedName>
</protein>
<keyword evidence="3" id="KW-1185">Reference proteome</keyword>
<gene>
    <name evidence="2" type="ORF">KKP3000_003621</name>
</gene>
<dbReference type="InterPro" id="IPR002701">
    <property type="entry name" value="CM_II_prokaryot"/>
</dbReference>
<dbReference type="EMBL" id="JBDXSU010000005">
    <property type="protein sequence ID" value="MFB5190176.1"/>
    <property type="molecule type" value="Genomic_DNA"/>
</dbReference>
<dbReference type="Proteomes" id="UP001579974">
    <property type="component" value="Unassembled WGS sequence"/>
</dbReference>
<dbReference type="InterPro" id="IPR036263">
    <property type="entry name" value="Chorismate_II_sf"/>
</dbReference>
<dbReference type="Pfam" id="PF01817">
    <property type="entry name" value="CM_2"/>
    <property type="match status" value="1"/>
</dbReference>
<feature type="domain" description="Chorismate mutase" evidence="1">
    <location>
        <begin position="4"/>
        <end position="95"/>
    </location>
</feature>
<accession>A0ABV5AD30</accession>
<evidence type="ECO:0000313" key="2">
    <source>
        <dbReference type="EMBL" id="MFB5190176.1"/>
    </source>
</evidence>
<evidence type="ECO:0000313" key="3">
    <source>
        <dbReference type="Proteomes" id="UP001579974"/>
    </source>
</evidence>
<dbReference type="PROSITE" id="PS51168">
    <property type="entry name" value="CHORISMATE_MUT_2"/>
    <property type="match status" value="1"/>
</dbReference>
<dbReference type="Gene3D" id="1.20.59.10">
    <property type="entry name" value="Chorismate mutase"/>
    <property type="match status" value="1"/>
</dbReference>
<dbReference type="InterPro" id="IPR036979">
    <property type="entry name" value="CM_dom_sf"/>
</dbReference>
<name>A0ABV5AD30_9BACL</name>
<evidence type="ECO:0000259" key="1">
    <source>
        <dbReference type="PROSITE" id="PS51168"/>
    </source>
</evidence>
<sequence length="109" mass="12388">MTEETWASGIGAYRAEIDGIDEKVIEAIALRFAAARKIAELKSKWEKPVVQTERALQVEQSYIELGSNFSLSKDFMSRLYHLIHEETCRVEADIVHLQQQIEGHGEEIG</sequence>